<dbReference type="AlphaFoldDB" id="A0A5B0N6C3"/>
<comment type="caution">
    <text evidence="2">The sequence shown here is derived from an EMBL/GenBank/DDBJ whole genome shotgun (WGS) entry which is preliminary data.</text>
</comment>
<feature type="compositionally biased region" description="Basic and acidic residues" evidence="1">
    <location>
        <begin position="305"/>
        <end position="316"/>
    </location>
</feature>
<dbReference type="Proteomes" id="UP000324748">
    <property type="component" value="Unassembled WGS sequence"/>
</dbReference>
<feature type="compositionally biased region" description="Polar residues" evidence="1">
    <location>
        <begin position="66"/>
        <end position="82"/>
    </location>
</feature>
<evidence type="ECO:0000256" key="1">
    <source>
        <dbReference type="SAM" id="MobiDB-lite"/>
    </source>
</evidence>
<sequence length="1079" mass="123121">MVTSLSFLRVACSLFLYYIYLSPAGVSAGMWGPARAEHSAEGATVGRKRPASSALASALPSASIDPPSQRQFPVSSSRNIGLSSAPPADDDLPSSRTPTYYEFIKPKSSDRATLIDLTISSDTEHSKGDAHEKMIFEDVDSRIGRSDRSIPQSDSHHAGFAATHSSSIPKKPRLGSSVPWAETIPYISHTSSSQDHHANLRSFDFGTSNRYHEMTGKRPVDDTINLHHELTGRYTDPRSNVEPALVPGDVNNVEFGGSGREGESRINNAMAGGLDLNMPVTEEQDSTLGPSSGEHARENGIQQNNKDEIASRDKSSIDTSGSNYQLDSHQGGLEITASLKNKGKRPEDVESIQEVHPAMAQNMMNANRPPTELRLEKINHKKALLNRYDAEKQQDTHGQGHSATEPDGMNMDGSGPKQLESNQKIKYKKALVDRFETESQESDSQAVHSGINEDMVHDTNYKGAHYEVENTHFEEEEEEENLLERELNSFQWQEKDAKFWAWISMLWEATPGAVISEAHGISRELASALEETISLELKLYAQKMTEEGVFSPNGVSLHSRLVYFVNSLWCLNHRLLHFWGYDSGDKEYVEAQMAIQRWLVSLLSEDDYEQVVECLNDGHHHASITPESTKIKESLFEYLLSNHHHSELRVPKTNRPHGAYTEVSERDILLLKLVIRAMGNYYKIRNHRKWAEVFEDERSFLMKLAKIQRYLNISQYDSKIKTPLYKKSKSTASTLLPWENRLSPDFNPAGFKAQDEHTSWLVNRLDSSIKSRDEFQVMRNPRFRNPVPLRLGKVNVFDMGKQEPIFWAWISMIKHYKEPTEDLENALRSDLANEHSFQELRAKFSSEYTLANFSEEKIDEFLESLWLYNSILLRLYGRDLSDLSYYEEQKKVQQWFLKLYNKHESSNHGSLENVDKTLFVKFFLSNGNMEAYEVLQYSTKSKQQEPRYITLYKSDPCLSEGVLQALGTYYKLANPGKWKAAFKEDQNLASLFFNIQCKLFGAVPGQEFRKVFEEYKSINMLPWEEDVKKLELDRIQHPRKKPPFQRQLILKVDIQRYVKDLIPVSDHQLISNKPSSSRP</sequence>
<feature type="region of interest" description="Disordered" evidence="1">
    <location>
        <begin position="390"/>
        <end position="420"/>
    </location>
</feature>
<reference evidence="2 3" key="1">
    <citation type="submission" date="2019-05" db="EMBL/GenBank/DDBJ databases">
        <title>Emergence of the Ug99 lineage of the wheat stem rust pathogen through somatic hybridization.</title>
        <authorList>
            <person name="Li F."/>
            <person name="Upadhyaya N.M."/>
            <person name="Sperschneider J."/>
            <person name="Matny O."/>
            <person name="Nguyen-Phuc H."/>
            <person name="Mago R."/>
            <person name="Raley C."/>
            <person name="Miller M.E."/>
            <person name="Silverstein K.A.T."/>
            <person name="Henningsen E."/>
            <person name="Hirsch C.D."/>
            <person name="Visser B."/>
            <person name="Pretorius Z.A."/>
            <person name="Steffenson B.J."/>
            <person name="Schwessinger B."/>
            <person name="Dodds P.N."/>
            <person name="Figueroa M."/>
        </authorList>
    </citation>
    <scope>NUCLEOTIDE SEQUENCE [LARGE SCALE GENOMIC DNA]</scope>
    <source>
        <strain evidence="2">21-0</strain>
    </source>
</reference>
<keyword evidence="3" id="KW-1185">Reference proteome</keyword>
<feature type="region of interest" description="Disordered" evidence="1">
    <location>
        <begin position="281"/>
        <end position="329"/>
    </location>
</feature>
<evidence type="ECO:0000313" key="2">
    <source>
        <dbReference type="EMBL" id="KAA1083678.1"/>
    </source>
</evidence>
<dbReference type="OrthoDB" id="2515550at2759"/>
<feature type="compositionally biased region" description="Polar residues" evidence="1">
    <location>
        <begin position="317"/>
        <end position="328"/>
    </location>
</feature>
<dbReference type="EMBL" id="VSWC01000118">
    <property type="protein sequence ID" value="KAA1083678.1"/>
    <property type="molecule type" value="Genomic_DNA"/>
</dbReference>
<accession>A0A5B0N6C3</accession>
<protein>
    <submittedName>
        <fullName evidence="2">Uncharacterized protein</fullName>
    </submittedName>
</protein>
<organism evidence="2 3">
    <name type="scientific">Puccinia graminis f. sp. tritici</name>
    <dbReference type="NCBI Taxonomy" id="56615"/>
    <lineage>
        <taxon>Eukaryota</taxon>
        <taxon>Fungi</taxon>
        <taxon>Dikarya</taxon>
        <taxon>Basidiomycota</taxon>
        <taxon>Pucciniomycotina</taxon>
        <taxon>Pucciniomycetes</taxon>
        <taxon>Pucciniales</taxon>
        <taxon>Pucciniaceae</taxon>
        <taxon>Puccinia</taxon>
    </lineage>
</organism>
<feature type="region of interest" description="Disordered" evidence="1">
    <location>
        <begin position="56"/>
        <end position="99"/>
    </location>
</feature>
<gene>
    <name evidence="2" type="ORF">PGT21_003677</name>
</gene>
<name>A0A5B0N6C3_PUCGR</name>
<evidence type="ECO:0000313" key="3">
    <source>
        <dbReference type="Proteomes" id="UP000324748"/>
    </source>
</evidence>
<feature type="region of interest" description="Disordered" evidence="1">
    <location>
        <begin position="145"/>
        <end position="175"/>
    </location>
</feature>
<proteinExistence type="predicted"/>
<feature type="region of interest" description="Disordered" evidence="1">
    <location>
        <begin position="233"/>
        <end position="266"/>
    </location>
</feature>